<evidence type="ECO:0000256" key="7">
    <source>
        <dbReference type="ARBA" id="ARBA00022692"/>
    </source>
</evidence>
<proteinExistence type="predicted"/>
<evidence type="ECO:0000259" key="16">
    <source>
        <dbReference type="PROSITE" id="PS50112"/>
    </source>
</evidence>
<gene>
    <name evidence="18" type="ORF">Q4490_04140</name>
</gene>
<dbReference type="PANTHER" id="PTHR43065">
    <property type="entry name" value="SENSOR HISTIDINE KINASE"/>
    <property type="match status" value="1"/>
</dbReference>
<dbReference type="RefSeq" id="WP_303548757.1">
    <property type="nucleotide sequence ID" value="NZ_JAUOPG010000002.1"/>
</dbReference>
<dbReference type="Gene3D" id="3.30.450.20">
    <property type="entry name" value="PAS domain"/>
    <property type="match status" value="3"/>
</dbReference>
<organism evidence="18 19">
    <name type="scientific">Neptunomonas phycophila</name>
    <dbReference type="NCBI Taxonomy" id="1572645"/>
    <lineage>
        <taxon>Bacteria</taxon>
        <taxon>Pseudomonadati</taxon>
        <taxon>Pseudomonadota</taxon>
        <taxon>Gammaproteobacteria</taxon>
        <taxon>Oceanospirillales</taxon>
        <taxon>Oceanospirillaceae</taxon>
        <taxon>Neptunomonas</taxon>
    </lineage>
</organism>
<keyword evidence="9 13" id="KW-1133">Transmembrane helix</keyword>
<feature type="domain" description="PAS" evidence="16">
    <location>
        <begin position="450"/>
        <end position="520"/>
    </location>
</feature>
<dbReference type="PROSITE" id="PS50885">
    <property type="entry name" value="HAMP"/>
    <property type="match status" value="1"/>
</dbReference>
<evidence type="ECO:0000256" key="9">
    <source>
        <dbReference type="ARBA" id="ARBA00022989"/>
    </source>
</evidence>
<feature type="coiled-coil region" evidence="12">
    <location>
        <begin position="398"/>
        <end position="425"/>
    </location>
</feature>
<dbReference type="InterPro" id="IPR003594">
    <property type="entry name" value="HATPase_dom"/>
</dbReference>
<evidence type="ECO:0000256" key="11">
    <source>
        <dbReference type="PROSITE-ProRule" id="PRU00169"/>
    </source>
</evidence>
<dbReference type="GO" id="GO:0000155">
    <property type="term" value="F:phosphorelay sensor kinase activity"/>
    <property type="evidence" value="ECO:0007669"/>
    <property type="project" value="InterPro"/>
</dbReference>
<comment type="subcellular location">
    <subcellularLocation>
        <location evidence="2">Cell membrane</location>
        <topology evidence="2">Multi-pass membrane protein</topology>
    </subcellularLocation>
</comment>
<keyword evidence="7 13" id="KW-0812">Transmembrane</keyword>
<keyword evidence="10 13" id="KW-0472">Membrane</keyword>
<dbReference type="InterPro" id="IPR004010">
    <property type="entry name" value="Double_Cache_2"/>
</dbReference>
<dbReference type="PRINTS" id="PR00344">
    <property type="entry name" value="BCTRLSENSOR"/>
</dbReference>
<evidence type="ECO:0000256" key="5">
    <source>
        <dbReference type="ARBA" id="ARBA00022553"/>
    </source>
</evidence>
<dbReference type="AlphaFoldDB" id="A0AAW7XH81"/>
<dbReference type="SUPFAM" id="SSF55874">
    <property type="entry name" value="ATPase domain of HSP90 chaperone/DNA topoisomerase II/histidine kinase"/>
    <property type="match status" value="1"/>
</dbReference>
<evidence type="ECO:0000313" key="18">
    <source>
        <dbReference type="EMBL" id="MDO6452748.1"/>
    </source>
</evidence>
<dbReference type="Pfam" id="PF08269">
    <property type="entry name" value="dCache_2"/>
    <property type="match status" value="1"/>
</dbReference>
<dbReference type="GO" id="GO:0005886">
    <property type="term" value="C:plasma membrane"/>
    <property type="evidence" value="ECO:0007669"/>
    <property type="project" value="UniProtKB-SubCell"/>
</dbReference>
<evidence type="ECO:0000256" key="1">
    <source>
        <dbReference type="ARBA" id="ARBA00000085"/>
    </source>
</evidence>
<dbReference type="InterPro" id="IPR000014">
    <property type="entry name" value="PAS"/>
</dbReference>
<dbReference type="InterPro" id="IPR004358">
    <property type="entry name" value="Sig_transdc_His_kin-like_C"/>
</dbReference>
<dbReference type="PROSITE" id="PS50109">
    <property type="entry name" value="HIS_KIN"/>
    <property type="match status" value="1"/>
</dbReference>
<dbReference type="InterPro" id="IPR001789">
    <property type="entry name" value="Sig_transdc_resp-reg_receiver"/>
</dbReference>
<dbReference type="InterPro" id="IPR036890">
    <property type="entry name" value="HATPase_C_sf"/>
</dbReference>
<feature type="domain" description="Response regulatory" evidence="15">
    <location>
        <begin position="830"/>
        <end position="942"/>
    </location>
</feature>
<reference evidence="18" key="1">
    <citation type="submission" date="2023-07" db="EMBL/GenBank/DDBJ databases">
        <title>Genome content predicts the carbon catabolic preferences of heterotrophic bacteria.</title>
        <authorList>
            <person name="Gralka M."/>
        </authorList>
    </citation>
    <scope>NUCLEOTIDE SEQUENCE</scope>
    <source>
        <strain evidence="18">I2M16</strain>
    </source>
</reference>
<dbReference type="InterPro" id="IPR005467">
    <property type="entry name" value="His_kinase_dom"/>
</dbReference>
<accession>A0AAW7XH81</accession>
<dbReference type="SMART" id="SM00388">
    <property type="entry name" value="HisKA"/>
    <property type="match status" value="1"/>
</dbReference>
<dbReference type="NCBIfam" id="TIGR00229">
    <property type="entry name" value="sensory_box"/>
    <property type="match status" value="1"/>
</dbReference>
<evidence type="ECO:0000259" key="17">
    <source>
        <dbReference type="PROSITE" id="PS50885"/>
    </source>
</evidence>
<dbReference type="InterPro" id="IPR035965">
    <property type="entry name" value="PAS-like_dom_sf"/>
</dbReference>
<keyword evidence="4" id="KW-1003">Cell membrane</keyword>
<feature type="transmembrane region" description="Helical" evidence="13">
    <location>
        <begin position="6"/>
        <end position="28"/>
    </location>
</feature>
<dbReference type="SUPFAM" id="SSF47384">
    <property type="entry name" value="Homodimeric domain of signal transducing histidine kinase"/>
    <property type="match status" value="1"/>
</dbReference>
<dbReference type="Gene3D" id="1.10.287.130">
    <property type="match status" value="1"/>
</dbReference>
<feature type="domain" description="Histidine kinase" evidence="14">
    <location>
        <begin position="590"/>
        <end position="811"/>
    </location>
</feature>
<evidence type="ECO:0000256" key="3">
    <source>
        <dbReference type="ARBA" id="ARBA00012438"/>
    </source>
</evidence>
<dbReference type="InterPro" id="IPR003661">
    <property type="entry name" value="HisK_dim/P_dom"/>
</dbReference>
<dbReference type="Gene3D" id="3.30.565.10">
    <property type="entry name" value="Histidine kinase-like ATPase, C-terminal domain"/>
    <property type="match status" value="1"/>
</dbReference>
<feature type="transmembrane region" description="Helical" evidence="13">
    <location>
        <begin position="341"/>
        <end position="363"/>
    </location>
</feature>
<evidence type="ECO:0000256" key="10">
    <source>
        <dbReference type="ARBA" id="ARBA00023136"/>
    </source>
</evidence>
<dbReference type="SUPFAM" id="SSF55785">
    <property type="entry name" value="PYP-like sensor domain (PAS domain)"/>
    <property type="match status" value="1"/>
</dbReference>
<evidence type="ECO:0000256" key="2">
    <source>
        <dbReference type="ARBA" id="ARBA00004651"/>
    </source>
</evidence>
<dbReference type="SUPFAM" id="SSF158472">
    <property type="entry name" value="HAMP domain-like"/>
    <property type="match status" value="1"/>
</dbReference>
<dbReference type="InterPro" id="IPR033480">
    <property type="entry name" value="sCache_2"/>
</dbReference>
<dbReference type="SMART" id="SM01049">
    <property type="entry name" value="Cache_2"/>
    <property type="match status" value="2"/>
</dbReference>
<dbReference type="InterPro" id="IPR003660">
    <property type="entry name" value="HAMP_dom"/>
</dbReference>
<dbReference type="CDD" id="cd00130">
    <property type="entry name" value="PAS"/>
    <property type="match status" value="1"/>
</dbReference>
<dbReference type="CDD" id="cd06225">
    <property type="entry name" value="HAMP"/>
    <property type="match status" value="1"/>
</dbReference>
<dbReference type="SUPFAM" id="SSF52172">
    <property type="entry name" value="CheY-like"/>
    <property type="match status" value="1"/>
</dbReference>
<sequence>MLYSRLTHRFLLGIVAIVAAIVIAFYIYSVPFIKSTVFGIERNASHIALNNVFELANKMQAGTAEYQAQVLASNRERLRAIIDTATFFFQEQLSLLIESGVEPALAKEQVLQQIKKLKYGEDDYLWVANTDYQLISHPDPAFQGKNTRDMLDEKGNAIMPSVIEAAIKEGEGFYKYRWSRLNDDELIEKFSYVKYFPEWSLVFGSGVYIDDIEAEVKNRREAALEELRQAFDEIKIAETGYLFIFNEKGKMLVHPNNNIDGVDFRALKNPVTNRDIMRDLINVADTGKELYYKWDRPSDPGNYRYEKVSLVRFLPGFNWYICSSVYLDELQASSKLLADRILTIALIALIVASLLAIVFVYHITRPLRHLSETAHRISNGELNVTTDIHRKDEIGVLARAFDRMVDQLSQNIKELDNQVNKRTSQLSKRNRQLSIAMQQVQDTTHNLQLMEERQRLILDTLPAQIAYIDEHQRYVFVNQGYADAFNLSKDEIIDRFLWDVIGQDMYQEIRPHVLSALNGATNSFEYTMQLQGYTRITKRTLIPFCPAPQFGSATVHGMINLSIDITAEREAEERLQIAQRMNTVGQLAGGLAHDFNNLLTILQGNLQSIEHNPNTPPSLMSNIQPAIRAIKRGANITSRLLSFARRQPLRATAVNLPLLMDDFVSLMKGSLPNDINLVLSLDASLATPWCDSGQLEDAMVNLVLNARDAMKDKGTITVVAKNRTVTDGLYFDEEVRPGQYVEITIKDEGTGFSDLAISRAFDPFFTTQQTTNSSGLGLSMVYGFVKQSNGYIALANHIDGAFVSLLLPVASALPNKNMPSQTSACDQGGLALLVDDEDDVRSLVREQLIRLGYSVVESSTADEAINLLGSIPNIGLVVSDVVMPGQHDGYQLAKHIAQQIPNCRVVLMSGFPQRHGNEALEYCVLQKPFTQNDLLVAIQQAVKHR</sequence>
<dbReference type="Pfam" id="PF00672">
    <property type="entry name" value="HAMP"/>
    <property type="match status" value="1"/>
</dbReference>
<keyword evidence="5 11" id="KW-0597">Phosphoprotein</keyword>
<evidence type="ECO:0000259" key="15">
    <source>
        <dbReference type="PROSITE" id="PS50110"/>
    </source>
</evidence>
<name>A0AAW7XH81_9GAMM</name>
<dbReference type="EC" id="2.7.13.3" evidence="3"/>
<evidence type="ECO:0000256" key="12">
    <source>
        <dbReference type="SAM" id="Coils"/>
    </source>
</evidence>
<dbReference type="EMBL" id="JAUOPG010000002">
    <property type="protein sequence ID" value="MDO6452748.1"/>
    <property type="molecule type" value="Genomic_DNA"/>
</dbReference>
<dbReference type="Pfam" id="PF00072">
    <property type="entry name" value="Response_reg"/>
    <property type="match status" value="1"/>
</dbReference>
<keyword evidence="6" id="KW-0808">Transferase</keyword>
<feature type="domain" description="HAMP" evidence="17">
    <location>
        <begin position="361"/>
        <end position="413"/>
    </location>
</feature>
<evidence type="ECO:0000259" key="14">
    <source>
        <dbReference type="PROSITE" id="PS50109"/>
    </source>
</evidence>
<dbReference type="Pfam" id="PF08448">
    <property type="entry name" value="PAS_4"/>
    <property type="match status" value="1"/>
</dbReference>
<comment type="catalytic activity">
    <reaction evidence="1">
        <text>ATP + protein L-histidine = ADP + protein N-phospho-L-histidine.</text>
        <dbReference type="EC" id="2.7.13.3"/>
    </reaction>
</comment>
<dbReference type="PROSITE" id="PS50110">
    <property type="entry name" value="RESPONSE_REGULATORY"/>
    <property type="match status" value="1"/>
</dbReference>
<dbReference type="InterPro" id="IPR036097">
    <property type="entry name" value="HisK_dim/P_sf"/>
</dbReference>
<protein>
    <recommendedName>
        <fullName evidence="3">histidine kinase</fullName>
        <ecNumber evidence="3">2.7.13.3</ecNumber>
    </recommendedName>
</protein>
<dbReference type="PANTHER" id="PTHR43065:SF42">
    <property type="entry name" value="TWO-COMPONENT SENSOR PPRA"/>
    <property type="match status" value="1"/>
</dbReference>
<evidence type="ECO:0000256" key="6">
    <source>
        <dbReference type="ARBA" id="ARBA00022679"/>
    </source>
</evidence>
<dbReference type="InterPro" id="IPR011006">
    <property type="entry name" value="CheY-like_superfamily"/>
</dbReference>
<feature type="modified residue" description="4-aspartylphosphate" evidence="11">
    <location>
        <position position="880"/>
    </location>
</feature>
<dbReference type="Proteomes" id="UP001169862">
    <property type="component" value="Unassembled WGS sequence"/>
</dbReference>
<dbReference type="CDD" id="cd12912">
    <property type="entry name" value="PDC2_MCP_like"/>
    <property type="match status" value="1"/>
</dbReference>
<comment type="caution">
    <text evidence="18">The sequence shown here is derived from an EMBL/GenBank/DDBJ whole genome shotgun (WGS) entry which is preliminary data.</text>
</comment>
<dbReference type="SMART" id="SM00304">
    <property type="entry name" value="HAMP"/>
    <property type="match status" value="1"/>
</dbReference>
<keyword evidence="8" id="KW-0418">Kinase</keyword>
<evidence type="ECO:0000256" key="8">
    <source>
        <dbReference type="ARBA" id="ARBA00022777"/>
    </source>
</evidence>
<evidence type="ECO:0000313" key="19">
    <source>
        <dbReference type="Proteomes" id="UP001169862"/>
    </source>
</evidence>
<dbReference type="Pfam" id="PF02518">
    <property type="entry name" value="HATPase_c"/>
    <property type="match status" value="1"/>
</dbReference>
<dbReference type="SMART" id="SM00387">
    <property type="entry name" value="HATPase_c"/>
    <property type="match status" value="1"/>
</dbReference>
<dbReference type="InterPro" id="IPR013656">
    <property type="entry name" value="PAS_4"/>
</dbReference>
<dbReference type="Gene3D" id="3.40.50.2300">
    <property type="match status" value="1"/>
</dbReference>
<dbReference type="SMART" id="SM00091">
    <property type="entry name" value="PAS"/>
    <property type="match status" value="1"/>
</dbReference>
<dbReference type="Gene3D" id="6.10.340.10">
    <property type="match status" value="1"/>
</dbReference>
<dbReference type="SMART" id="SM00448">
    <property type="entry name" value="REC"/>
    <property type="match status" value="1"/>
</dbReference>
<dbReference type="PROSITE" id="PS50112">
    <property type="entry name" value="PAS"/>
    <property type="match status" value="1"/>
</dbReference>
<evidence type="ECO:0000256" key="13">
    <source>
        <dbReference type="SAM" id="Phobius"/>
    </source>
</evidence>
<evidence type="ECO:0000256" key="4">
    <source>
        <dbReference type="ARBA" id="ARBA00022475"/>
    </source>
</evidence>
<keyword evidence="12" id="KW-0175">Coiled coil</keyword>